<feature type="domain" description="Pyrrolo-quinoline quinone repeat" evidence="4">
    <location>
        <begin position="47"/>
        <end position="219"/>
    </location>
</feature>
<dbReference type="GO" id="GO:0016491">
    <property type="term" value="F:oxidoreductase activity"/>
    <property type="evidence" value="ECO:0007669"/>
    <property type="project" value="UniProtKB-KW"/>
</dbReference>
<dbReference type="EMBL" id="UINC01016156">
    <property type="protein sequence ID" value="SVA67481.1"/>
    <property type="molecule type" value="Genomic_DNA"/>
</dbReference>
<dbReference type="SMART" id="SM00564">
    <property type="entry name" value="PQQ"/>
    <property type="match status" value="3"/>
</dbReference>
<evidence type="ECO:0000256" key="3">
    <source>
        <dbReference type="ARBA" id="ARBA00023002"/>
    </source>
</evidence>
<protein>
    <recommendedName>
        <fullName evidence="4">Pyrrolo-quinoline quinone repeat domain-containing protein</fullName>
    </recommendedName>
</protein>
<comment type="cofactor">
    <cofactor evidence="1">
        <name>pyrroloquinoline quinone</name>
        <dbReference type="ChEBI" id="CHEBI:58442"/>
    </cofactor>
</comment>
<gene>
    <name evidence="5" type="ORF">METZ01_LOCUS120335</name>
</gene>
<dbReference type="AlphaFoldDB" id="A0A381XSU9"/>
<evidence type="ECO:0000256" key="2">
    <source>
        <dbReference type="ARBA" id="ARBA00008156"/>
    </source>
</evidence>
<sequence>MNRFAGLAASGLIALTVGFTLRPAALSGQLYRPVTDERLLSPEPENWLSYRGTYNGWGYSPLDQIDVSNVQDLVPVWTFSTGAGGGHESPPIVNDGIMFVTTPGNQVLALDVRTGDLLWRYRHELPLDRVAFHDTNRGVALFGDKVYTATLDARVVALDARSGEFVWDTSVADNAAGYYMTLAPLAARGKVMVGVSGGELGIRGFVVALDTETGEEVWRTH</sequence>
<dbReference type="InterPro" id="IPR002372">
    <property type="entry name" value="PQQ_rpt_dom"/>
</dbReference>
<evidence type="ECO:0000256" key="1">
    <source>
        <dbReference type="ARBA" id="ARBA00001931"/>
    </source>
</evidence>
<reference evidence="5" key="1">
    <citation type="submission" date="2018-05" db="EMBL/GenBank/DDBJ databases">
        <authorList>
            <person name="Lanie J.A."/>
            <person name="Ng W.-L."/>
            <person name="Kazmierczak K.M."/>
            <person name="Andrzejewski T.M."/>
            <person name="Davidsen T.M."/>
            <person name="Wayne K.J."/>
            <person name="Tettelin H."/>
            <person name="Glass J.I."/>
            <person name="Rusch D."/>
            <person name="Podicherti R."/>
            <person name="Tsui H.-C.T."/>
            <person name="Winkler M.E."/>
        </authorList>
    </citation>
    <scope>NUCLEOTIDE SEQUENCE</scope>
</reference>
<name>A0A381XSU9_9ZZZZ</name>
<dbReference type="Gene3D" id="2.140.10.10">
    <property type="entry name" value="Quinoprotein alcohol dehydrogenase-like superfamily"/>
    <property type="match status" value="1"/>
</dbReference>
<evidence type="ECO:0000313" key="5">
    <source>
        <dbReference type="EMBL" id="SVA67481.1"/>
    </source>
</evidence>
<dbReference type="PANTHER" id="PTHR32303">
    <property type="entry name" value="QUINOPROTEIN ALCOHOL DEHYDROGENASE (CYTOCHROME C)"/>
    <property type="match status" value="1"/>
</dbReference>
<organism evidence="5">
    <name type="scientific">marine metagenome</name>
    <dbReference type="NCBI Taxonomy" id="408172"/>
    <lineage>
        <taxon>unclassified sequences</taxon>
        <taxon>metagenomes</taxon>
        <taxon>ecological metagenomes</taxon>
    </lineage>
</organism>
<comment type="similarity">
    <text evidence="2">Belongs to the bacterial PQQ dehydrogenase family.</text>
</comment>
<dbReference type="InterPro" id="IPR018391">
    <property type="entry name" value="PQQ_b-propeller_rpt"/>
</dbReference>
<dbReference type="Pfam" id="PF01011">
    <property type="entry name" value="PQQ"/>
    <property type="match status" value="1"/>
</dbReference>
<accession>A0A381XSU9</accession>
<dbReference type="SUPFAM" id="SSF50998">
    <property type="entry name" value="Quinoprotein alcohol dehydrogenase-like"/>
    <property type="match status" value="1"/>
</dbReference>
<dbReference type="PANTHER" id="PTHR32303:SF20">
    <property type="entry name" value="QUINOPROTEIN ETHANOL DEHYDROGENASE"/>
    <property type="match status" value="1"/>
</dbReference>
<dbReference type="InterPro" id="IPR011047">
    <property type="entry name" value="Quinoprotein_ADH-like_sf"/>
</dbReference>
<keyword evidence="3" id="KW-0560">Oxidoreductase</keyword>
<proteinExistence type="inferred from homology"/>
<feature type="non-terminal residue" evidence="5">
    <location>
        <position position="221"/>
    </location>
</feature>
<evidence type="ECO:0000259" key="4">
    <source>
        <dbReference type="Pfam" id="PF01011"/>
    </source>
</evidence>